<dbReference type="GO" id="GO:0051920">
    <property type="term" value="F:peroxiredoxin activity"/>
    <property type="evidence" value="ECO:0007669"/>
    <property type="project" value="InterPro"/>
</dbReference>
<organism evidence="2 3">
    <name type="scientific">Solemya elarraichensis gill symbiont</name>
    <dbReference type="NCBI Taxonomy" id="1918949"/>
    <lineage>
        <taxon>Bacteria</taxon>
        <taxon>Pseudomonadati</taxon>
        <taxon>Pseudomonadota</taxon>
        <taxon>Gammaproteobacteria</taxon>
        <taxon>sulfur-oxidizing symbionts</taxon>
    </lineage>
</organism>
<dbReference type="InterPro" id="IPR029032">
    <property type="entry name" value="AhpD-like"/>
</dbReference>
<dbReference type="Proteomes" id="UP000190198">
    <property type="component" value="Unassembled WGS sequence"/>
</dbReference>
<dbReference type="AlphaFoldDB" id="A0A1T2L4A7"/>
<dbReference type="InterPro" id="IPR004675">
    <property type="entry name" value="AhpD_core"/>
</dbReference>
<reference evidence="2 3" key="1">
    <citation type="submission" date="2016-11" db="EMBL/GenBank/DDBJ databases">
        <title>Mixed transmission modes and dynamic genome evolution in an obligate animal-bacterial symbiosis.</title>
        <authorList>
            <person name="Russell S.L."/>
            <person name="Corbett-Detig R.B."/>
            <person name="Cavanaugh C.M."/>
        </authorList>
    </citation>
    <scope>NUCLEOTIDE SEQUENCE [LARGE SCALE GENOMIC DNA]</scope>
    <source>
        <strain evidence="2">Sp-SM6</strain>
    </source>
</reference>
<protein>
    <submittedName>
        <fullName evidence="2">Alkylhydroperoxidase</fullName>
    </submittedName>
</protein>
<accession>A0A1T2L4A7</accession>
<evidence type="ECO:0000313" key="2">
    <source>
        <dbReference type="EMBL" id="OOZ39870.1"/>
    </source>
</evidence>
<dbReference type="Pfam" id="PF02627">
    <property type="entry name" value="CMD"/>
    <property type="match status" value="1"/>
</dbReference>
<sequence length="115" mass="12609">MSEKDLEQMKRTRQWAHKKLTDRGSATYRAFVEMESAAFKDGALPKKNKELIAIGISVRIDCESCMQWHIEQAAAAGATYDEVLEAVEIGIEMGGGPATVSARFALQVMDVVFGA</sequence>
<gene>
    <name evidence="2" type="ORF">BOW52_06660</name>
</gene>
<keyword evidence="2" id="KW-0575">Peroxidase</keyword>
<keyword evidence="2" id="KW-0560">Oxidoreductase</keyword>
<dbReference type="PANTHER" id="PTHR33930:SF2">
    <property type="entry name" value="BLR3452 PROTEIN"/>
    <property type="match status" value="1"/>
</dbReference>
<evidence type="ECO:0000259" key="1">
    <source>
        <dbReference type="Pfam" id="PF02627"/>
    </source>
</evidence>
<dbReference type="NCBIfam" id="TIGR00778">
    <property type="entry name" value="ahpD_dom"/>
    <property type="match status" value="1"/>
</dbReference>
<evidence type="ECO:0000313" key="3">
    <source>
        <dbReference type="Proteomes" id="UP000190198"/>
    </source>
</evidence>
<dbReference type="EMBL" id="MPRK01000109">
    <property type="protein sequence ID" value="OOZ39870.1"/>
    <property type="molecule type" value="Genomic_DNA"/>
</dbReference>
<proteinExistence type="predicted"/>
<comment type="caution">
    <text evidence="2">The sequence shown here is derived from an EMBL/GenBank/DDBJ whole genome shotgun (WGS) entry which is preliminary data.</text>
</comment>
<feature type="domain" description="Carboxymuconolactone decarboxylase-like" evidence="1">
    <location>
        <begin position="27"/>
        <end position="106"/>
    </location>
</feature>
<dbReference type="SUPFAM" id="SSF69118">
    <property type="entry name" value="AhpD-like"/>
    <property type="match status" value="1"/>
</dbReference>
<keyword evidence="3" id="KW-1185">Reference proteome</keyword>
<dbReference type="InterPro" id="IPR003779">
    <property type="entry name" value="CMD-like"/>
</dbReference>
<dbReference type="Gene3D" id="1.20.1290.10">
    <property type="entry name" value="AhpD-like"/>
    <property type="match status" value="1"/>
</dbReference>
<dbReference type="RefSeq" id="WP_078477011.1">
    <property type="nucleotide sequence ID" value="NZ_MPRK01000109.1"/>
</dbReference>
<name>A0A1T2L4A7_9GAMM</name>
<dbReference type="OrthoDB" id="1683318at2"/>
<dbReference type="PANTHER" id="PTHR33930">
    <property type="entry name" value="ALKYL HYDROPEROXIDE REDUCTASE AHPD"/>
    <property type="match status" value="1"/>
</dbReference>